<dbReference type="GO" id="GO:0016832">
    <property type="term" value="F:aldehyde-lyase activity"/>
    <property type="evidence" value="ECO:0007669"/>
    <property type="project" value="TreeGrafter"/>
</dbReference>
<reference evidence="4 5" key="1">
    <citation type="journal article" date="2015" name="Fungal Genet. Biol.">
        <title>Evolution of novel wood decay mechanisms in Agaricales revealed by the genome sequences of Fistulina hepatica and Cylindrobasidium torrendii.</title>
        <authorList>
            <person name="Floudas D."/>
            <person name="Held B.W."/>
            <person name="Riley R."/>
            <person name="Nagy L.G."/>
            <person name="Koehler G."/>
            <person name="Ransdell A.S."/>
            <person name="Younus H."/>
            <person name="Chow J."/>
            <person name="Chiniquy J."/>
            <person name="Lipzen A."/>
            <person name="Tritt A."/>
            <person name="Sun H."/>
            <person name="Haridas S."/>
            <person name="LaButti K."/>
            <person name="Ohm R.A."/>
            <person name="Kues U."/>
            <person name="Blanchette R.A."/>
            <person name="Grigoriev I.V."/>
            <person name="Minto R.E."/>
            <person name="Hibbett D.S."/>
        </authorList>
    </citation>
    <scope>NUCLEOTIDE SEQUENCE [LARGE SCALE GENOMIC DNA]</scope>
    <source>
        <strain evidence="4 5">FP15055 ss-10</strain>
    </source>
</reference>
<dbReference type="InterPro" id="IPR040442">
    <property type="entry name" value="Pyrv_kinase-like_dom_sf"/>
</dbReference>
<evidence type="ECO:0000256" key="2">
    <source>
        <dbReference type="ARBA" id="ARBA00023239"/>
    </source>
</evidence>
<accession>A0A0D7BQA3</accession>
<dbReference type="Pfam" id="PF03328">
    <property type="entry name" value="HpcH_HpaI"/>
    <property type="match status" value="1"/>
</dbReference>
<evidence type="ECO:0000313" key="5">
    <source>
        <dbReference type="Proteomes" id="UP000054007"/>
    </source>
</evidence>
<organism evidence="4 5">
    <name type="scientific">Cylindrobasidium torrendii FP15055 ss-10</name>
    <dbReference type="NCBI Taxonomy" id="1314674"/>
    <lineage>
        <taxon>Eukaryota</taxon>
        <taxon>Fungi</taxon>
        <taxon>Dikarya</taxon>
        <taxon>Basidiomycota</taxon>
        <taxon>Agaricomycotina</taxon>
        <taxon>Agaricomycetes</taxon>
        <taxon>Agaricomycetidae</taxon>
        <taxon>Agaricales</taxon>
        <taxon>Marasmiineae</taxon>
        <taxon>Physalacriaceae</taxon>
        <taxon>Cylindrobasidium</taxon>
    </lineage>
</organism>
<feature type="domain" description="HpcH/HpaI aldolase/citrate lyase" evidence="3">
    <location>
        <begin position="33"/>
        <end position="207"/>
    </location>
</feature>
<keyword evidence="2" id="KW-0456">Lyase</keyword>
<dbReference type="SUPFAM" id="SSF51621">
    <property type="entry name" value="Phosphoenolpyruvate/pyruvate domain"/>
    <property type="match status" value="1"/>
</dbReference>
<keyword evidence="5" id="KW-1185">Reference proteome</keyword>
<dbReference type="PANTHER" id="PTHR30502">
    <property type="entry name" value="2-KETO-3-DEOXY-L-RHAMNONATE ALDOLASE"/>
    <property type="match status" value="1"/>
</dbReference>
<evidence type="ECO:0000259" key="3">
    <source>
        <dbReference type="Pfam" id="PF03328"/>
    </source>
</evidence>
<dbReference type="EMBL" id="KN880441">
    <property type="protein sequence ID" value="KIY72703.1"/>
    <property type="molecule type" value="Genomic_DNA"/>
</dbReference>
<keyword evidence="4" id="KW-0670">Pyruvate</keyword>
<dbReference type="Proteomes" id="UP000054007">
    <property type="component" value="Unassembled WGS sequence"/>
</dbReference>
<gene>
    <name evidence="4" type="ORF">CYLTODRAFT_440439</name>
</gene>
<dbReference type="AlphaFoldDB" id="A0A0D7BQA3"/>
<sequence>MQRYNAVHQRQPPNLRQAIRDVRGENSVLFGGFVGLPSLEVAKVMAATNCDWLGIDAEHTPLSATSLSEMIQTMRAYSRGKTIPIVRVPTHTHEWIAWTVDAGAGGVIVPHIETVEQVQDMINAAKFPPQGHRSYPPFALLPVDGQTDATNGASWFQTSNDHFAIIPQIESIKGCENAEDIFKMEAVDAIMIGRGDLTFDCGGVEEKVNTLIDGLEALGKKYNKPLLSFVMSNDEIPDKIARGYNILCNVASASDAMVLSVGVNMSIAASKEVAAKYNADLKAKNAEA</sequence>
<name>A0A0D7BQA3_9AGAR</name>
<dbReference type="InterPro" id="IPR050251">
    <property type="entry name" value="HpcH-HpaI_aldolase"/>
</dbReference>
<evidence type="ECO:0000313" key="4">
    <source>
        <dbReference type="EMBL" id="KIY72703.1"/>
    </source>
</evidence>
<dbReference type="InterPro" id="IPR005000">
    <property type="entry name" value="Aldolase/citrate-lyase_domain"/>
</dbReference>
<proteinExistence type="predicted"/>
<dbReference type="GO" id="GO:0046872">
    <property type="term" value="F:metal ion binding"/>
    <property type="evidence" value="ECO:0007669"/>
    <property type="project" value="UniProtKB-KW"/>
</dbReference>
<evidence type="ECO:0000256" key="1">
    <source>
        <dbReference type="ARBA" id="ARBA00022723"/>
    </source>
</evidence>
<dbReference type="InterPro" id="IPR015813">
    <property type="entry name" value="Pyrv/PenolPyrv_kinase-like_dom"/>
</dbReference>
<dbReference type="STRING" id="1314674.A0A0D7BQA3"/>
<dbReference type="OrthoDB" id="1621678at2759"/>
<keyword evidence="1" id="KW-0479">Metal-binding</keyword>
<dbReference type="GO" id="GO:0005737">
    <property type="term" value="C:cytoplasm"/>
    <property type="evidence" value="ECO:0007669"/>
    <property type="project" value="TreeGrafter"/>
</dbReference>
<dbReference type="PANTHER" id="PTHR30502:SF8">
    <property type="entry name" value="SYNTHASE, PUTATIVE-RELATED"/>
    <property type="match status" value="1"/>
</dbReference>
<protein>
    <submittedName>
        <fullName evidence="4">Phosphoenolpyruvate/pyruvate domain-containing protein</fullName>
    </submittedName>
</protein>
<dbReference type="Gene3D" id="3.20.20.60">
    <property type="entry name" value="Phosphoenolpyruvate-binding domains"/>
    <property type="match status" value="1"/>
</dbReference>